<accession>A0ABT2NPE4</accession>
<dbReference type="InterPro" id="IPR010836">
    <property type="entry name" value="SapC"/>
</dbReference>
<organism evidence="1 2">
    <name type="scientific">Albidovulum sediminis</name>
    <dbReference type="NCBI Taxonomy" id="3066345"/>
    <lineage>
        <taxon>Bacteria</taxon>
        <taxon>Pseudomonadati</taxon>
        <taxon>Pseudomonadota</taxon>
        <taxon>Alphaproteobacteria</taxon>
        <taxon>Rhodobacterales</taxon>
        <taxon>Paracoccaceae</taxon>
        <taxon>Albidovulum</taxon>
    </lineage>
</organism>
<keyword evidence="2" id="KW-1185">Reference proteome</keyword>
<dbReference type="EMBL" id="JAOCQF010000002">
    <property type="protein sequence ID" value="MCT8330759.1"/>
    <property type="molecule type" value="Genomic_DNA"/>
</dbReference>
<protein>
    <submittedName>
        <fullName evidence="1">SapC family protein</fullName>
    </submittedName>
</protein>
<dbReference type="Proteomes" id="UP001205601">
    <property type="component" value="Unassembled WGS sequence"/>
</dbReference>
<comment type="caution">
    <text evidence="1">The sequence shown here is derived from an EMBL/GenBank/DDBJ whole genome shotgun (WGS) entry which is preliminary data.</text>
</comment>
<evidence type="ECO:0000313" key="1">
    <source>
        <dbReference type="EMBL" id="MCT8330759.1"/>
    </source>
</evidence>
<dbReference type="RefSeq" id="WP_261496611.1">
    <property type="nucleotide sequence ID" value="NZ_JAOCQF010000002.1"/>
</dbReference>
<reference evidence="2" key="1">
    <citation type="submission" date="2023-07" db="EMBL/GenBank/DDBJ databases">
        <title>Defluviimonas sediminis sp. nov., isolated from mangrove sediment.</title>
        <authorList>
            <person name="Liu L."/>
            <person name="Li J."/>
            <person name="Huang Y."/>
            <person name="Pan J."/>
            <person name="Li M."/>
        </authorList>
    </citation>
    <scope>NUCLEOTIDE SEQUENCE [LARGE SCALE GENOMIC DNA]</scope>
    <source>
        <strain evidence="2">FT324</strain>
    </source>
</reference>
<dbReference type="Pfam" id="PF07277">
    <property type="entry name" value="SapC"/>
    <property type="match status" value="1"/>
</dbReference>
<name>A0ABT2NPE4_9RHOB</name>
<proteinExistence type="predicted"/>
<gene>
    <name evidence="1" type="ORF">N5I32_14645</name>
</gene>
<sequence length="235" mass="26219">MRIHQNSVPLSKDRHARFTLKRPLGYGFARHLNSAPLVAAEFDKAAHDHPIVFGPATGDAVAPVVILGLRNDENLCVDGNGQWTGGYIPGFLRQYPFVLARPAEDQQFVVCIDETAFDEGGPGPRIFDDEGHESEPLRQALAFLKEYHRQSLQTLELGRALKSSGLLQRMVVRYGEDHKDQTLGGFEVVDRARLAQLPAAEVERVHRAGWLELIHLHLHSLEKIAGLTRRVEAGR</sequence>
<evidence type="ECO:0000313" key="2">
    <source>
        <dbReference type="Proteomes" id="UP001205601"/>
    </source>
</evidence>